<evidence type="ECO:0008006" key="3">
    <source>
        <dbReference type="Google" id="ProtNLM"/>
    </source>
</evidence>
<keyword evidence="1" id="KW-0472">Membrane</keyword>
<reference evidence="2" key="1">
    <citation type="submission" date="2023-07" db="EMBL/GenBank/DDBJ databases">
        <authorList>
            <person name="Pelsma A.J. K."/>
        </authorList>
    </citation>
    <scope>NUCLEOTIDE SEQUENCE</scope>
</reference>
<proteinExistence type="predicted"/>
<feature type="transmembrane region" description="Helical" evidence="1">
    <location>
        <begin position="42"/>
        <end position="64"/>
    </location>
</feature>
<keyword evidence="1" id="KW-0812">Transmembrane</keyword>
<dbReference type="PANTHER" id="PTHR36443:SF1">
    <property type="entry name" value="BSR5223 PROTEIN"/>
    <property type="match status" value="1"/>
</dbReference>
<sequence>MSRTLILIGLLFVAVGLLWPWLGKLGLGRLPGDILIKRDNFVFYAPLATGLLLSVMLSIIFWLFGR</sequence>
<protein>
    <recommendedName>
        <fullName evidence="3">DUF2905 domain-containing protein</fullName>
    </recommendedName>
</protein>
<gene>
    <name evidence="2" type="ORF">AMST5_03363</name>
</gene>
<dbReference type="AlphaFoldDB" id="A0AA48M1R6"/>
<dbReference type="EMBL" id="OY288114">
    <property type="protein sequence ID" value="CAJ0882719.1"/>
    <property type="molecule type" value="Genomic_DNA"/>
</dbReference>
<accession>A0AA48M1R6</accession>
<dbReference type="Pfam" id="PF11146">
    <property type="entry name" value="DUF2905"/>
    <property type="match status" value="1"/>
</dbReference>
<name>A0AA48M1R6_9ZZZZ</name>
<organism evidence="2">
    <name type="scientific">freshwater sediment metagenome</name>
    <dbReference type="NCBI Taxonomy" id="556182"/>
    <lineage>
        <taxon>unclassified sequences</taxon>
        <taxon>metagenomes</taxon>
        <taxon>ecological metagenomes</taxon>
    </lineage>
</organism>
<evidence type="ECO:0000256" key="1">
    <source>
        <dbReference type="SAM" id="Phobius"/>
    </source>
</evidence>
<dbReference type="InterPro" id="IPR021320">
    <property type="entry name" value="DUF2905"/>
</dbReference>
<evidence type="ECO:0000313" key="2">
    <source>
        <dbReference type="EMBL" id="CAJ0882719.1"/>
    </source>
</evidence>
<feature type="transmembrane region" description="Helical" evidence="1">
    <location>
        <begin position="5"/>
        <end position="22"/>
    </location>
</feature>
<keyword evidence="1" id="KW-1133">Transmembrane helix</keyword>
<dbReference type="PANTHER" id="PTHR36443">
    <property type="entry name" value="BSR5223 PROTEIN"/>
    <property type="match status" value="1"/>
</dbReference>